<dbReference type="ExpressionAtlas" id="M8B1Z2">
    <property type="expression patterns" value="baseline"/>
</dbReference>
<dbReference type="PANTHER" id="PTHR31425">
    <property type="entry name" value="PHOSPHORIBOSYLANTHRANILATE TRANSFERASE ISOFORM 1"/>
    <property type="match status" value="1"/>
</dbReference>
<organism evidence="1">
    <name type="scientific">Aegilops tauschii</name>
    <name type="common">Tausch's goatgrass</name>
    <name type="synonym">Aegilops squarrosa</name>
    <dbReference type="NCBI Taxonomy" id="37682"/>
    <lineage>
        <taxon>Eukaryota</taxon>
        <taxon>Viridiplantae</taxon>
        <taxon>Streptophyta</taxon>
        <taxon>Embryophyta</taxon>
        <taxon>Tracheophyta</taxon>
        <taxon>Spermatophyta</taxon>
        <taxon>Magnoliopsida</taxon>
        <taxon>Liliopsida</taxon>
        <taxon>Poales</taxon>
        <taxon>Poaceae</taxon>
        <taxon>BOP clade</taxon>
        <taxon>Pooideae</taxon>
        <taxon>Triticodae</taxon>
        <taxon>Triticeae</taxon>
        <taxon>Triticinae</taxon>
        <taxon>Aegilops</taxon>
    </lineage>
</organism>
<dbReference type="SMART" id="SM00239">
    <property type="entry name" value="C2"/>
    <property type="match status" value="1"/>
</dbReference>
<dbReference type="SUPFAM" id="SSF49562">
    <property type="entry name" value="C2 domain (Calcium/lipid-binding domain, CaLB)"/>
    <property type="match status" value="1"/>
</dbReference>
<dbReference type="Gene3D" id="2.60.40.150">
    <property type="entry name" value="C2 domain"/>
    <property type="match status" value="1"/>
</dbReference>
<dbReference type="InterPro" id="IPR035892">
    <property type="entry name" value="C2_domain_sf"/>
</dbReference>
<dbReference type="Pfam" id="PF00168">
    <property type="entry name" value="C2"/>
    <property type="match status" value="1"/>
</dbReference>
<dbReference type="PROSITE" id="PS50004">
    <property type="entry name" value="C2"/>
    <property type="match status" value="1"/>
</dbReference>
<name>M8B1Z2_AEGTA</name>
<evidence type="ECO:0000313" key="1">
    <source>
        <dbReference type="EnsemblPlants" id="EMT08031"/>
    </source>
</evidence>
<sequence>MGTCKLIIPVELARGLIPRDGHGSPSAYVELCFDGQRIRTTIKEEDRNPAWNESFWFDVSPDPSNIHDLALEASVYNTNEPIQGRGKYFLGMVTPNVASFHRFYESTHRRQAALYPLERRRGMPMVGVRGVLLLNGYILDESPIRAPIPSSAPMGLCVEVINATNLKPVDYPVIVTKTSSNDFIDLTLRTWRNVLQRSLGYGSLETYYEQIKRCIQIGPMCVNPDLSKRLLIMKVIHMLQGSESISCDSSNETTT</sequence>
<reference evidence="1" key="1">
    <citation type="submission" date="2015-06" db="UniProtKB">
        <authorList>
            <consortium name="EnsemblPlants"/>
        </authorList>
    </citation>
    <scope>IDENTIFICATION</scope>
</reference>
<protein>
    <submittedName>
        <fullName evidence="1">Uncharacterized protein</fullName>
    </submittedName>
</protein>
<dbReference type="PANTHER" id="PTHR31425:SF32">
    <property type="entry name" value="MULTIPLE C2 DOMAIN AND TRANSMEMBRANE REGION PROTEIN 9"/>
    <property type="match status" value="1"/>
</dbReference>
<dbReference type="InterPro" id="IPR047259">
    <property type="entry name" value="QUIRKY-like"/>
</dbReference>
<dbReference type="AlphaFoldDB" id="M8B1Z2"/>
<dbReference type="InterPro" id="IPR000008">
    <property type="entry name" value="C2_dom"/>
</dbReference>
<accession>M8B1Z2</accession>
<dbReference type="EnsemblPlants" id="EMT08031">
    <property type="protein sequence ID" value="EMT08031"/>
    <property type="gene ID" value="F775_12939"/>
</dbReference>
<proteinExistence type="predicted"/>